<protein>
    <submittedName>
        <fullName evidence="3">Uncharacterized protein</fullName>
    </submittedName>
</protein>
<dbReference type="EMBL" id="JACSQD010000005">
    <property type="protein sequence ID" value="MBD7996060.1"/>
    <property type="molecule type" value="Genomic_DNA"/>
</dbReference>
<reference evidence="3 4" key="1">
    <citation type="submission" date="2020-08" db="EMBL/GenBank/DDBJ databases">
        <title>A Genomic Blueprint of the Chicken Gut Microbiome.</title>
        <authorList>
            <person name="Gilroy R."/>
            <person name="Ravi A."/>
            <person name="Getino M."/>
            <person name="Pursley I."/>
            <person name="Horton D.L."/>
            <person name="Alikhan N.-F."/>
            <person name="Baker D."/>
            <person name="Gharbi K."/>
            <person name="Hall N."/>
            <person name="Watson M."/>
            <person name="Adriaenssens E.M."/>
            <person name="Foster-Nyarko E."/>
            <person name="Jarju S."/>
            <person name="Secka A."/>
            <person name="Antonio M."/>
            <person name="Oren A."/>
            <person name="Chaudhuri R."/>
            <person name="La Ragione R.M."/>
            <person name="Hildebrand F."/>
            <person name="Pallen M.J."/>
        </authorList>
    </citation>
    <scope>NUCLEOTIDE SEQUENCE [LARGE SCALE GENOMIC DNA]</scope>
    <source>
        <strain evidence="3 4">Sa2CUA1</strain>
    </source>
</reference>
<feature type="transmembrane region" description="Helical" evidence="2">
    <location>
        <begin position="115"/>
        <end position="135"/>
    </location>
</feature>
<evidence type="ECO:0000256" key="1">
    <source>
        <dbReference type="SAM" id="MobiDB-lite"/>
    </source>
</evidence>
<sequence>MLDYQECISTYTDIAVQHLSMDQGSIAQDIAVDVCGQINSDEQLGILLAVYGLFTALLGTVFNLLFVKFGVKMAGDANAERPIRIVNSGLVVIGLVFTLFGVWILGFWYVRLALVGVIAMVMFSAAWIPIVYRLIPAVWSKLKRPRAGLGKANKDAPAADSGGESVDNIPK</sequence>
<feature type="region of interest" description="Disordered" evidence="1">
    <location>
        <begin position="148"/>
        <end position="171"/>
    </location>
</feature>
<organism evidence="3 4">
    <name type="scientific">Arthrobacter gallicola</name>
    <dbReference type="NCBI Taxonomy" id="2762225"/>
    <lineage>
        <taxon>Bacteria</taxon>
        <taxon>Bacillati</taxon>
        <taxon>Actinomycetota</taxon>
        <taxon>Actinomycetes</taxon>
        <taxon>Micrococcales</taxon>
        <taxon>Micrococcaceae</taxon>
        <taxon>Arthrobacter</taxon>
    </lineage>
</organism>
<feature type="transmembrane region" description="Helical" evidence="2">
    <location>
        <begin position="46"/>
        <end position="67"/>
    </location>
</feature>
<keyword evidence="2" id="KW-0472">Membrane</keyword>
<proteinExistence type="predicted"/>
<dbReference type="Proteomes" id="UP000609874">
    <property type="component" value="Unassembled WGS sequence"/>
</dbReference>
<keyword evidence="4" id="KW-1185">Reference proteome</keyword>
<comment type="caution">
    <text evidence="3">The sequence shown here is derived from an EMBL/GenBank/DDBJ whole genome shotgun (WGS) entry which is preliminary data.</text>
</comment>
<accession>A0ABR8UUJ4</accession>
<evidence type="ECO:0000313" key="4">
    <source>
        <dbReference type="Proteomes" id="UP000609874"/>
    </source>
</evidence>
<dbReference type="RefSeq" id="WP_191808340.1">
    <property type="nucleotide sequence ID" value="NZ_JACSQD010000005.1"/>
</dbReference>
<feature type="transmembrane region" description="Helical" evidence="2">
    <location>
        <begin position="88"/>
        <end position="109"/>
    </location>
</feature>
<name>A0ABR8UUJ4_9MICC</name>
<evidence type="ECO:0000256" key="2">
    <source>
        <dbReference type="SAM" id="Phobius"/>
    </source>
</evidence>
<keyword evidence="2" id="KW-1133">Transmembrane helix</keyword>
<evidence type="ECO:0000313" key="3">
    <source>
        <dbReference type="EMBL" id="MBD7996060.1"/>
    </source>
</evidence>
<keyword evidence="2" id="KW-0812">Transmembrane</keyword>
<gene>
    <name evidence="3" type="ORF">H9639_12195</name>
</gene>